<name>A0ABV4U0E9_9BACT</name>
<dbReference type="RefSeq" id="WP_425344002.1">
    <property type="nucleotide sequence ID" value="NZ_JBGUBD010000001.1"/>
</dbReference>
<evidence type="ECO:0000313" key="2">
    <source>
        <dbReference type="EMBL" id="MFA9477080.1"/>
    </source>
</evidence>
<proteinExistence type="predicted"/>
<comment type="caution">
    <text evidence="2">The sequence shown here is derived from an EMBL/GenBank/DDBJ whole genome shotgun (WGS) entry which is preliminary data.</text>
</comment>
<gene>
    <name evidence="2" type="ORF">ACERK3_02115</name>
</gene>
<evidence type="ECO:0000256" key="1">
    <source>
        <dbReference type="SAM" id="MobiDB-lite"/>
    </source>
</evidence>
<feature type="compositionally biased region" description="Acidic residues" evidence="1">
    <location>
        <begin position="144"/>
        <end position="153"/>
    </location>
</feature>
<accession>A0ABV4U0E9</accession>
<keyword evidence="3" id="KW-1185">Reference proteome</keyword>
<sequence>MAHGGDRNSAQSTVGQGRRCIICVPPESAPPSRLLTGLSQRHVPVTVMSDAPSVMYDLSLPGGVLALIVVEPDRQPHLADLLAAVRAYYARLPLWQYRAEVDGLTRLSTDEPMPANESTDKAQTGEPAADDAKPTTPAHVVTAADDEDDDEEADDRRALRLIADEPRGPLLTAEELEMLLGPLHEEKPPRS</sequence>
<organism evidence="2 3">
    <name type="scientific">Natronomicrosphaera hydrolytica</name>
    <dbReference type="NCBI Taxonomy" id="3242702"/>
    <lineage>
        <taxon>Bacteria</taxon>
        <taxon>Pseudomonadati</taxon>
        <taxon>Planctomycetota</taxon>
        <taxon>Phycisphaerae</taxon>
        <taxon>Phycisphaerales</taxon>
        <taxon>Phycisphaeraceae</taxon>
        <taxon>Natronomicrosphaera</taxon>
    </lineage>
</organism>
<feature type="region of interest" description="Disordered" evidence="1">
    <location>
        <begin position="108"/>
        <end position="168"/>
    </location>
</feature>
<evidence type="ECO:0000313" key="3">
    <source>
        <dbReference type="Proteomes" id="UP001575105"/>
    </source>
</evidence>
<protein>
    <submittedName>
        <fullName evidence="2">Uncharacterized protein</fullName>
    </submittedName>
</protein>
<dbReference type="Proteomes" id="UP001575105">
    <property type="component" value="Unassembled WGS sequence"/>
</dbReference>
<feature type="compositionally biased region" description="Basic and acidic residues" evidence="1">
    <location>
        <begin position="154"/>
        <end position="167"/>
    </location>
</feature>
<reference evidence="2 3" key="1">
    <citation type="submission" date="2024-08" db="EMBL/GenBank/DDBJ databases">
        <title>Whole-genome sequencing of halo(alkali)philic microorganisms from hypersaline lakes.</title>
        <authorList>
            <person name="Sorokin D.Y."/>
            <person name="Merkel A.Y."/>
            <person name="Messina E."/>
            <person name="Yakimov M."/>
        </authorList>
    </citation>
    <scope>NUCLEOTIDE SEQUENCE [LARGE SCALE GENOMIC DNA]</scope>
    <source>
        <strain evidence="2 3">AB-hyl4</strain>
    </source>
</reference>
<dbReference type="EMBL" id="JBGUBD010000001">
    <property type="protein sequence ID" value="MFA9477080.1"/>
    <property type="molecule type" value="Genomic_DNA"/>
</dbReference>